<dbReference type="Proteomes" id="UP001151287">
    <property type="component" value="Unassembled WGS sequence"/>
</dbReference>
<reference evidence="3" key="1">
    <citation type="journal article" date="2022" name="Cell">
        <title>Repeat-based holocentromeres influence genome architecture and karyotype evolution.</title>
        <authorList>
            <person name="Hofstatter P.G."/>
            <person name="Thangavel G."/>
            <person name="Lux T."/>
            <person name="Neumann P."/>
            <person name="Vondrak T."/>
            <person name="Novak P."/>
            <person name="Zhang M."/>
            <person name="Costa L."/>
            <person name="Castellani M."/>
            <person name="Scott A."/>
            <person name="Toegelov H."/>
            <person name="Fuchs J."/>
            <person name="Mata-Sucre Y."/>
            <person name="Dias Y."/>
            <person name="Vanzela A.L.L."/>
            <person name="Huettel B."/>
            <person name="Almeida C.C.S."/>
            <person name="Simkova H."/>
            <person name="Souza G."/>
            <person name="Pedrosa-Harand A."/>
            <person name="Macas J."/>
            <person name="Mayer K.F.X."/>
            <person name="Houben A."/>
            <person name="Marques A."/>
        </authorList>
    </citation>
    <scope>NUCLEOTIDE SEQUENCE</scope>
    <source>
        <strain evidence="3">RhyBre1mFocal</strain>
    </source>
</reference>
<evidence type="ECO:0000256" key="1">
    <source>
        <dbReference type="SAM" id="MobiDB-lite"/>
    </source>
</evidence>
<keyword evidence="2" id="KW-1133">Transmembrane helix</keyword>
<keyword evidence="4" id="KW-1185">Reference proteome</keyword>
<evidence type="ECO:0000313" key="3">
    <source>
        <dbReference type="EMBL" id="KAJ1704737.1"/>
    </source>
</evidence>
<organism evidence="3 4">
    <name type="scientific">Rhynchospora breviuscula</name>
    <dbReference type="NCBI Taxonomy" id="2022672"/>
    <lineage>
        <taxon>Eukaryota</taxon>
        <taxon>Viridiplantae</taxon>
        <taxon>Streptophyta</taxon>
        <taxon>Embryophyta</taxon>
        <taxon>Tracheophyta</taxon>
        <taxon>Spermatophyta</taxon>
        <taxon>Magnoliopsida</taxon>
        <taxon>Liliopsida</taxon>
        <taxon>Poales</taxon>
        <taxon>Cyperaceae</taxon>
        <taxon>Cyperoideae</taxon>
        <taxon>Rhynchosporeae</taxon>
        <taxon>Rhynchospora</taxon>
    </lineage>
</organism>
<feature type="region of interest" description="Disordered" evidence="1">
    <location>
        <begin position="112"/>
        <end position="163"/>
    </location>
</feature>
<dbReference type="PROSITE" id="PS51257">
    <property type="entry name" value="PROKAR_LIPOPROTEIN"/>
    <property type="match status" value="1"/>
</dbReference>
<dbReference type="PANTHER" id="PTHR36801">
    <property type="entry name" value="OS06G0150200 PROTEIN"/>
    <property type="match status" value="1"/>
</dbReference>
<evidence type="ECO:0000313" key="4">
    <source>
        <dbReference type="Proteomes" id="UP001151287"/>
    </source>
</evidence>
<sequence length="235" mass="25737">MARWLALPMPHSGTHLCIHNALATTFTVGCVAAIIAIISALCSSCHKKPKQKIRSKASYSNKPSPGIPARNSEFGAATTHIHEIQQNVNKNNPISTLKEETKVVKLTPDMATHGPIPPAMLPSATRSASKNRLSLSLSKKLPSKKLHDMMRTSRKEKKEAAEPGEDMIWKKAIILGEKCRVPTDDDEEEGGAKSYYSKTPRSRPMSRTNSFASHDVAARTSSVAASDLNLERREE</sequence>
<gene>
    <name evidence="3" type="ORF">LUZ63_004516</name>
</gene>
<feature type="region of interest" description="Disordered" evidence="1">
    <location>
        <begin position="52"/>
        <end position="72"/>
    </location>
</feature>
<dbReference type="OrthoDB" id="1703859at2759"/>
<comment type="caution">
    <text evidence="3">The sequence shown here is derived from an EMBL/GenBank/DDBJ whole genome shotgun (WGS) entry which is preliminary data.</text>
</comment>
<dbReference type="AlphaFoldDB" id="A0A9Q0D4R4"/>
<name>A0A9Q0D4R4_9POAL</name>
<keyword evidence="2" id="KW-0472">Membrane</keyword>
<proteinExistence type="predicted"/>
<feature type="compositionally biased region" description="Basic and acidic residues" evidence="1">
    <location>
        <begin position="145"/>
        <end position="161"/>
    </location>
</feature>
<feature type="compositionally biased region" description="Low complexity" evidence="1">
    <location>
        <begin position="130"/>
        <end position="140"/>
    </location>
</feature>
<dbReference type="PANTHER" id="PTHR36801:SF3">
    <property type="entry name" value="OS06G0150300 PROTEIN"/>
    <property type="match status" value="1"/>
</dbReference>
<keyword evidence="2" id="KW-0812">Transmembrane</keyword>
<accession>A0A9Q0D4R4</accession>
<feature type="transmembrane region" description="Helical" evidence="2">
    <location>
        <begin position="20"/>
        <end position="42"/>
    </location>
</feature>
<evidence type="ECO:0000256" key="2">
    <source>
        <dbReference type="SAM" id="Phobius"/>
    </source>
</evidence>
<dbReference type="EMBL" id="JAMQYH010000001">
    <property type="protein sequence ID" value="KAJ1704737.1"/>
    <property type="molecule type" value="Genomic_DNA"/>
</dbReference>
<feature type="region of interest" description="Disordered" evidence="1">
    <location>
        <begin position="180"/>
        <end position="235"/>
    </location>
</feature>
<protein>
    <submittedName>
        <fullName evidence="3">Uncharacterized protein</fullName>
    </submittedName>
</protein>